<sequence>MRLSIRKPDDAPAKAEPADGKRWKLPAHLFGGRVRTSTVALIIAFVAVWWVYDTYRQEPTPPPAPQVVPPGFIPDPAYTWVPRTKLQQPPVTITETVTPTPTTTEPPAPTEPPVSEPPTPTPVPGFPFCPPLCPPPAPAPPEEPGPIPPAPEAPAAAPPDARQPVPGPPTPASPPGPGASHG</sequence>
<comment type="caution">
    <text evidence="3">The sequence shown here is derived from an EMBL/GenBank/DDBJ whole genome shotgun (WGS) entry which is preliminary data.</text>
</comment>
<organism evidence="3 4">
    <name type="scientific">Mycolicibacter heraklionensis</name>
    <dbReference type="NCBI Taxonomy" id="512402"/>
    <lineage>
        <taxon>Bacteria</taxon>
        <taxon>Bacillati</taxon>
        <taxon>Actinomycetota</taxon>
        <taxon>Actinomycetes</taxon>
        <taxon>Mycobacteriales</taxon>
        <taxon>Mycobacteriaceae</taxon>
        <taxon>Mycolicibacter</taxon>
    </lineage>
</organism>
<dbReference type="EMBL" id="LZME01000149">
    <property type="protein sequence ID" value="OBK81079.1"/>
    <property type="molecule type" value="Genomic_DNA"/>
</dbReference>
<dbReference type="PRINTS" id="PR01217">
    <property type="entry name" value="PRICHEXTENSN"/>
</dbReference>
<feature type="compositionally biased region" description="Low complexity" evidence="1">
    <location>
        <begin position="89"/>
        <end position="103"/>
    </location>
</feature>
<name>A0AA91EXL4_9MYCO</name>
<reference evidence="3 4" key="1">
    <citation type="submission" date="2016-06" db="EMBL/GenBank/DDBJ databases">
        <authorList>
            <person name="Sutton G."/>
            <person name="Brinkac L."/>
            <person name="Sanka R."/>
            <person name="Adams M."/>
            <person name="Lau E."/>
            <person name="Garcia-Basteiro A."/>
            <person name="Lopez-Varela E."/>
            <person name="Palencia S."/>
        </authorList>
    </citation>
    <scope>NUCLEOTIDE SEQUENCE [LARGE SCALE GENOMIC DNA]</scope>
    <source>
        <strain evidence="3 4">1211594.5</strain>
    </source>
</reference>
<keyword evidence="2" id="KW-0812">Transmembrane</keyword>
<keyword evidence="2" id="KW-0472">Membrane</keyword>
<evidence type="ECO:0000256" key="1">
    <source>
        <dbReference type="SAM" id="MobiDB-lite"/>
    </source>
</evidence>
<feature type="transmembrane region" description="Helical" evidence="2">
    <location>
        <begin position="34"/>
        <end position="52"/>
    </location>
</feature>
<evidence type="ECO:0008006" key="5">
    <source>
        <dbReference type="Google" id="ProtNLM"/>
    </source>
</evidence>
<gene>
    <name evidence="3" type="ORF">A5649_11760</name>
</gene>
<keyword evidence="2" id="KW-1133">Transmembrane helix</keyword>
<evidence type="ECO:0000313" key="4">
    <source>
        <dbReference type="Proteomes" id="UP000093712"/>
    </source>
</evidence>
<dbReference type="AlphaFoldDB" id="A0AA91EXL4"/>
<feature type="compositionally biased region" description="Pro residues" evidence="1">
    <location>
        <begin position="104"/>
        <end position="152"/>
    </location>
</feature>
<feature type="compositionally biased region" description="Pro residues" evidence="1">
    <location>
        <begin position="165"/>
        <end position="182"/>
    </location>
</feature>
<accession>A0AA91EXL4</accession>
<feature type="region of interest" description="Disordered" evidence="1">
    <location>
        <begin position="83"/>
        <end position="182"/>
    </location>
</feature>
<evidence type="ECO:0000313" key="3">
    <source>
        <dbReference type="EMBL" id="OBK81079.1"/>
    </source>
</evidence>
<protein>
    <recommendedName>
        <fullName evidence="5">Proline rich protein</fullName>
    </recommendedName>
</protein>
<evidence type="ECO:0000256" key="2">
    <source>
        <dbReference type="SAM" id="Phobius"/>
    </source>
</evidence>
<dbReference type="Proteomes" id="UP000093712">
    <property type="component" value="Unassembled WGS sequence"/>
</dbReference>
<proteinExistence type="predicted"/>